<dbReference type="Proteomes" id="UP000651208">
    <property type="component" value="Unassembled WGS sequence"/>
</dbReference>
<reference evidence="1 2" key="1">
    <citation type="submission" date="2020-06" db="EMBL/GenBank/DDBJ databases">
        <title>Frischella cerana isolated from Apis cerana gut homogenate.</title>
        <authorList>
            <person name="Wolter L.A."/>
            <person name="Suenami S."/>
            <person name="Miyazaki R."/>
        </authorList>
    </citation>
    <scope>NUCLEOTIDE SEQUENCE [LARGE SCALE GENOMIC DNA]</scope>
    <source>
        <strain evidence="1 2">Ac13</strain>
    </source>
</reference>
<sequence>MLLTTNINQVIENIKKFQIELNKKNGKNDLVNALGQFTNWFAHKDELGNWIFAPSKFIGYQEMSLEEYENKNQNKLDGRQTDAILKKWKITPSKEQDKELKEKLCLFLDRYQKRIKTTAKVYILSENQDGEIEQSKALITILKTWDKDTQKKVISDINIYEQSLR</sequence>
<organism evidence="1 2">
    <name type="scientific">Frischella japonica</name>
    <dbReference type="NCBI Taxonomy" id="2741544"/>
    <lineage>
        <taxon>Bacteria</taxon>
        <taxon>Pseudomonadati</taxon>
        <taxon>Pseudomonadota</taxon>
        <taxon>Gammaproteobacteria</taxon>
        <taxon>Orbales</taxon>
        <taxon>Orbaceae</taxon>
        <taxon>Frischella</taxon>
    </lineage>
</organism>
<evidence type="ECO:0000313" key="1">
    <source>
        <dbReference type="EMBL" id="MBC9131740.1"/>
    </source>
</evidence>
<gene>
    <name evidence="1" type="ORF">FcAc13_10545</name>
</gene>
<name>A0ABR7QZX1_9GAMM</name>
<accession>A0ABR7QZX1</accession>
<comment type="caution">
    <text evidence="1">The sequence shown here is derived from an EMBL/GenBank/DDBJ whole genome shotgun (WGS) entry which is preliminary data.</text>
</comment>
<keyword evidence="2" id="KW-1185">Reference proteome</keyword>
<protein>
    <submittedName>
        <fullName evidence="1">Uncharacterized protein</fullName>
    </submittedName>
</protein>
<dbReference type="RefSeq" id="WP_187756186.1">
    <property type="nucleotide sequence ID" value="NZ_JABURY010000020.1"/>
</dbReference>
<evidence type="ECO:0000313" key="2">
    <source>
        <dbReference type="Proteomes" id="UP000651208"/>
    </source>
</evidence>
<proteinExistence type="predicted"/>
<dbReference type="EMBL" id="JABURY010000020">
    <property type="protein sequence ID" value="MBC9131740.1"/>
    <property type="molecule type" value="Genomic_DNA"/>
</dbReference>